<organism evidence="1 2">
    <name type="scientific">Actinia tenebrosa</name>
    <name type="common">Australian red waratah sea anemone</name>
    <dbReference type="NCBI Taxonomy" id="6105"/>
    <lineage>
        <taxon>Eukaryota</taxon>
        <taxon>Metazoa</taxon>
        <taxon>Cnidaria</taxon>
        <taxon>Anthozoa</taxon>
        <taxon>Hexacorallia</taxon>
        <taxon>Actiniaria</taxon>
        <taxon>Actiniidae</taxon>
        <taxon>Actinia</taxon>
    </lineage>
</organism>
<dbReference type="KEGG" id="aten:116291494"/>
<dbReference type="InterPro" id="IPR011042">
    <property type="entry name" value="6-blade_b-propeller_TolB-like"/>
</dbReference>
<keyword evidence="1" id="KW-1185">Reference proteome</keyword>
<evidence type="ECO:0000313" key="2">
    <source>
        <dbReference type="RefSeq" id="XP_031554525.1"/>
    </source>
</evidence>
<proteinExistence type="predicted"/>
<dbReference type="Gene3D" id="2.120.10.30">
    <property type="entry name" value="TolB, C-terminal domain"/>
    <property type="match status" value="1"/>
</dbReference>
<accession>A0A6P8HPE1</accession>
<dbReference type="AlphaFoldDB" id="A0A6P8HPE1"/>
<dbReference type="InParanoid" id="A0A6P8HPE1"/>
<dbReference type="OrthoDB" id="5986458at2759"/>
<reference evidence="2" key="1">
    <citation type="submission" date="2025-08" db="UniProtKB">
        <authorList>
            <consortium name="RefSeq"/>
        </authorList>
    </citation>
    <scope>IDENTIFICATION</scope>
    <source>
        <tissue evidence="2">Tentacle</tissue>
    </source>
</reference>
<dbReference type="GeneID" id="116291494"/>
<protein>
    <submittedName>
        <fullName evidence="2">Uncharacterized protein LOC116291494</fullName>
    </submittedName>
</protein>
<evidence type="ECO:0000313" key="1">
    <source>
        <dbReference type="Proteomes" id="UP000515163"/>
    </source>
</evidence>
<name>A0A6P8HPE1_ACTTE</name>
<dbReference type="RefSeq" id="XP_031554525.1">
    <property type="nucleotide sequence ID" value="XM_031698665.1"/>
</dbReference>
<gene>
    <name evidence="2" type="primary">LOC116291494</name>
</gene>
<dbReference type="SUPFAM" id="SSF101898">
    <property type="entry name" value="NHL repeat"/>
    <property type="match status" value="1"/>
</dbReference>
<dbReference type="Proteomes" id="UP000515163">
    <property type="component" value="Unplaced"/>
</dbReference>
<sequence length="721" mass="79337">MPLNIGTFPRQENGETFFDGIIPPLSLQKMKELYQGGNKSVHKYISENCTWVSEVKEFDLCDASGTIHVNVHTNFGYAGVDGESVKGEIRDVLKNLSSCSNCILTGNADTCTYNSLKEPCTRCKTTTGNTDNEPCCVSALCIHVSSDQASAQRKAHMEMNETAERDMNSPNYRHFGFGLLHFCENCISSLRHYRLTDMSETFYVGLLSSVWASNTSESAQMKKATPATVFSYRDAHSDEICFQTVSRELEIALLETKAVVATLIPEQYKPTAVEAKTHSILGRPLYIASNANGDILWTDAEFEYVGMGNRHIPTKFIALGQWDSPGPAQKTTVTASNATFSHPAGIDVMIIKAGKCEVAFVSDKGNSTIRFIRGVETFNGNKFVGTLKLQQVPRNWKPEGLAVVDTKSLAVTARKSVYIIALDDSLTSGQVISLITNLQSPHGLCVMQNNTLLVADEHCVKQIDMEKKSVNIAAQGFKKAFDVAVSDNGTMGVTDVHAHQITLFKKTDSGFDKDKDIGTGTAGCLDGPATKAQLSEPTGLCFDCNTAIFCCFGGKQNGYIKLHTTVGFACQFMNKIRQIYDAIGFLPKKVQKSTEQHYIEPYREGVDKLVDFLCYMEQLISARKEFLSISPAGPEETVYHLTVKGFSETVSSLEVHIQALEVMGMTNTVDSLNLSAFVNESRKEHGFAKHKQSGHMAQNGRSHTGLFHCQSAKFKLLFIQV</sequence>